<gene>
    <name evidence="2" type="ORF">OnM2_01480</name>
</gene>
<proteinExistence type="predicted"/>
<comment type="caution">
    <text evidence="2">The sequence shown here is derived from an EMBL/GenBank/DDBJ whole genome shotgun (WGS) entry which is preliminary data.</text>
</comment>
<feature type="chain" id="PRO_5019285541" description="Secreted protein" evidence="1">
    <location>
        <begin position="23"/>
        <end position="110"/>
    </location>
</feature>
<dbReference type="EMBL" id="MCFK01007145">
    <property type="protein sequence ID" value="RKF57862.1"/>
    <property type="molecule type" value="Genomic_DNA"/>
</dbReference>
<keyword evidence="3" id="KW-1185">Reference proteome</keyword>
<dbReference type="AlphaFoldDB" id="A0A420HKB3"/>
<protein>
    <recommendedName>
        <fullName evidence="4">Secreted protein</fullName>
    </recommendedName>
</protein>
<dbReference type="Proteomes" id="UP000286134">
    <property type="component" value="Unassembled WGS sequence"/>
</dbReference>
<keyword evidence="1" id="KW-0732">Signal</keyword>
<evidence type="ECO:0000313" key="2">
    <source>
        <dbReference type="EMBL" id="RKF57862.1"/>
    </source>
</evidence>
<evidence type="ECO:0000256" key="1">
    <source>
        <dbReference type="SAM" id="SignalP"/>
    </source>
</evidence>
<evidence type="ECO:0000313" key="3">
    <source>
        <dbReference type="Proteomes" id="UP000286134"/>
    </source>
</evidence>
<accession>A0A420HKB3</accession>
<evidence type="ECO:0008006" key="4">
    <source>
        <dbReference type="Google" id="ProtNLM"/>
    </source>
</evidence>
<name>A0A420HKB3_9PEZI</name>
<sequence length="110" mass="12681">MTALLLCTSLVMLCLRSRSSCGGSLSRIYSRECLARSRAVWHILTARDHNITATIVLEQRKRRKSCDAYAPKKILQQILEGPRRYRMPLGFTNKRQPEPQISPVLHEFIQ</sequence>
<feature type="signal peptide" evidence="1">
    <location>
        <begin position="1"/>
        <end position="22"/>
    </location>
</feature>
<organism evidence="2 3">
    <name type="scientific">Erysiphe neolycopersici</name>
    <dbReference type="NCBI Taxonomy" id="212602"/>
    <lineage>
        <taxon>Eukaryota</taxon>
        <taxon>Fungi</taxon>
        <taxon>Dikarya</taxon>
        <taxon>Ascomycota</taxon>
        <taxon>Pezizomycotina</taxon>
        <taxon>Leotiomycetes</taxon>
        <taxon>Erysiphales</taxon>
        <taxon>Erysiphaceae</taxon>
        <taxon>Erysiphe</taxon>
    </lineage>
</organism>
<reference evidence="2 3" key="1">
    <citation type="journal article" date="2018" name="BMC Genomics">
        <title>Comparative genome analyses reveal sequence features reflecting distinct modes of host-adaptation between dicot and monocot powdery mildew.</title>
        <authorList>
            <person name="Wu Y."/>
            <person name="Ma X."/>
            <person name="Pan Z."/>
            <person name="Kale S.D."/>
            <person name="Song Y."/>
            <person name="King H."/>
            <person name="Zhang Q."/>
            <person name="Presley C."/>
            <person name="Deng X."/>
            <person name="Wei C.I."/>
            <person name="Xiao S."/>
        </authorList>
    </citation>
    <scope>NUCLEOTIDE SEQUENCE [LARGE SCALE GENOMIC DNA]</scope>
    <source>
        <strain evidence="2">UMSG2</strain>
    </source>
</reference>